<evidence type="ECO:0000313" key="2">
    <source>
        <dbReference type="EMBL" id="STZ75674.1"/>
    </source>
</evidence>
<keyword evidence="1" id="KW-0472">Membrane</keyword>
<evidence type="ECO:0000313" key="3">
    <source>
        <dbReference type="Proteomes" id="UP000254651"/>
    </source>
</evidence>
<dbReference type="EMBL" id="UGQS01000001">
    <property type="protein sequence ID" value="STZ75674.1"/>
    <property type="molecule type" value="Genomic_DNA"/>
</dbReference>
<accession>A0A378UE34</accession>
<sequence>MLAFLIGCVVVAYVVYALSCIIGSIIGFFYSLYIIITDK</sequence>
<protein>
    <submittedName>
        <fullName evidence="2">Uncharacterized protein</fullName>
    </submittedName>
</protein>
<dbReference type="Proteomes" id="UP000254651">
    <property type="component" value="Unassembled WGS sequence"/>
</dbReference>
<keyword evidence="1" id="KW-0812">Transmembrane</keyword>
<proteinExistence type="predicted"/>
<feature type="transmembrane region" description="Helical" evidence="1">
    <location>
        <begin position="12"/>
        <end position="36"/>
    </location>
</feature>
<organism evidence="2 3">
    <name type="scientific">Bergeriella denitrificans</name>
    <name type="common">Neisseria denitrificans</name>
    <dbReference type="NCBI Taxonomy" id="494"/>
    <lineage>
        <taxon>Bacteria</taxon>
        <taxon>Pseudomonadati</taxon>
        <taxon>Pseudomonadota</taxon>
        <taxon>Betaproteobacteria</taxon>
        <taxon>Neisseriales</taxon>
        <taxon>Neisseriaceae</taxon>
        <taxon>Bergeriella</taxon>
    </lineage>
</organism>
<keyword evidence="3" id="KW-1185">Reference proteome</keyword>
<evidence type="ECO:0000256" key="1">
    <source>
        <dbReference type="SAM" id="Phobius"/>
    </source>
</evidence>
<gene>
    <name evidence="2" type="ORF">NCTC10295_00425</name>
</gene>
<keyword evidence="1" id="KW-1133">Transmembrane helix</keyword>
<dbReference type="AlphaFoldDB" id="A0A378UE34"/>
<name>A0A378UE34_BERDE</name>
<reference evidence="2 3" key="1">
    <citation type="submission" date="2018-06" db="EMBL/GenBank/DDBJ databases">
        <authorList>
            <consortium name="Pathogen Informatics"/>
            <person name="Doyle S."/>
        </authorList>
    </citation>
    <scope>NUCLEOTIDE SEQUENCE [LARGE SCALE GENOMIC DNA]</scope>
    <source>
        <strain evidence="2 3">NCTC10295</strain>
    </source>
</reference>